<evidence type="ECO:0000256" key="2">
    <source>
        <dbReference type="ARBA" id="ARBA00022448"/>
    </source>
</evidence>
<proteinExistence type="inferred from homology"/>
<evidence type="ECO:0000256" key="9">
    <source>
        <dbReference type="RuleBase" id="RU369079"/>
    </source>
</evidence>
<evidence type="ECO:0000313" key="11">
    <source>
        <dbReference type="EMBL" id="MFM0007039.1"/>
    </source>
</evidence>
<keyword evidence="5 9" id="KW-0812">Transmembrane</keyword>
<comment type="subcellular location">
    <subcellularLocation>
        <location evidence="1 9">Cell inner membrane</location>
        <topology evidence="1 9">Multi-pass membrane protein</topology>
    </subcellularLocation>
</comment>
<accession>A0ABW9B5B6</accession>
<evidence type="ECO:0000256" key="7">
    <source>
        <dbReference type="ARBA" id="ARBA00023136"/>
    </source>
</evidence>
<feature type="transmembrane region" description="Helical" evidence="9">
    <location>
        <begin position="44"/>
        <end position="64"/>
    </location>
</feature>
<dbReference type="RefSeq" id="WP_408181558.1">
    <property type="nucleotide sequence ID" value="NZ_JAQQEZ010000051.1"/>
</dbReference>
<evidence type="ECO:0000313" key="12">
    <source>
        <dbReference type="Proteomes" id="UP001629230"/>
    </source>
</evidence>
<evidence type="ECO:0000256" key="3">
    <source>
        <dbReference type="ARBA" id="ARBA00022475"/>
    </source>
</evidence>
<comment type="similarity">
    <text evidence="8 9">Belongs to the TRAP transporter small permease family.</text>
</comment>
<keyword evidence="6 9" id="KW-1133">Transmembrane helix</keyword>
<keyword evidence="12" id="KW-1185">Reference proteome</keyword>
<keyword evidence="2 9" id="KW-0813">Transport</keyword>
<dbReference type="InterPro" id="IPR007387">
    <property type="entry name" value="TRAP_DctQ"/>
</dbReference>
<feature type="transmembrane region" description="Helical" evidence="9">
    <location>
        <begin position="126"/>
        <end position="146"/>
    </location>
</feature>
<keyword evidence="7 9" id="KW-0472">Membrane</keyword>
<organism evidence="11 12">
    <name type="scientific">Paraburkholderia dipogonis</name>
    <dbReference type="NCBI Taxonomy" id="1211383"/>
    <lineage>
        <taxon>Bacteria</taxon>
        <taxon>Pseudomonadati</taxon>
        <taxon>Pseudomonadota</taxon>
        <taxon>Betaproteobacteria</taxon>
        <taxon>Burkholderiales</taxon>
        <taxon>Burkholderiaceae</taxon>
        <taxon>Paraburkholderia</taxon>
    </lineage>
</organism>
<evidence type="ECO:0000256" key="8">
    <source>
        <dbReference type="ARBA" id="ARBA00038436"/>
    </source>
</evidence>
<reference evidence="11 12" key="1">
    <citation type="journal article" date="2024" name="Chem. Sci.">
        <title>Discovery of megapolipeptins by genome mining of a Burkholderiales bacteria collection.</title>
        <authorList>
            <person name="Paulo B.S."/>
            <person name="Recchia M.J.J."/>
            <person name="Lee S."/>
            <person name="Fergusson C.H."/>
            <person name="Romanowski S.B."/>
            <person name="Hernandez A."/>
            <person name="Krull N."/>
            <person name="Liu D.Y."/>
            <person name="Cavanagh H."/>
            <person name="Bos A."/>
            <person name="Gray C.A."/>
            <person name="Murphy B.T."/>
            <person name="Linington R.G."/>
            <person name="Eustaquio A.S."/>
        </authorList>
    </citation>
    <scope>NUCLEOTIDE SEQUENCE [LARGE SCALE GENOMIC DNA]</scope>
    <source>
        <strain evidence="11 12">RL17-350-BIC-A</strain>
    </source>
</reference>
<evidence type="ECO:0000256" key="1">
    <source>
        <dbReference type="ARBA" id="ARBA00004429"/>
    </source>
</evidence>
<dbReference type="Pfam" id="PF04290">
    <property type="entry name" value="DctQ"/>
    <property type="match status" value="1"/>
</dbReference>
<feature type="transmembrane region" description="Helical" evidence="9">
    <location>
        <begin position="84"/>
        <end position="106"/>
    </location>
</feature>
<name>A0ABW9B5B6_9BURK</name>
<keyword evidence="4 9" id="KW-0997">Cell inner membrane</keyword>
<dbReference type="EMBL" id="JAQQEZ010000051">
    <property type="protein sequence ID" value="MFM0007039.1"/>
    <property type="molecule type" value="Genomic_DNA"/>
</dbReference>
<dbReference type="Proteomes" id="UP001629230">
    <property type="component" value="Unassembled WGS sequence"/>
</dbReference>
<gene>
    <name evidence="11" type="ORF">PQR57_39505</name>
</gene>
<dbReference type="PANTHER" id="PTHR35011:SF10">
    <property type="entry name" value="TRAP TRANSPORTER SMALL PERMEASE PROTEIN"/>
    <property type="match status" value="1"/>
</dbReference>
<dbReference type="PANTHER" id="PTHR35011">
    <property type="entry name" value="2,3-DIKETO-L-GULONATE TRAP TRANSPORTER SMALL PERMEASE PROTEIN YIAM"/>
    <property type="match status" value="1"/>
</dbReference>
<comment type="caution">
    <text evidence="11">The sequence shown here is derived from an EMBL/GenBank/DDBJ whole genome shotgun (WGS) entry which is preliminary data.</text>
</comment>
<sequence length="204" mass="22673">MTEIERPTRAASAAQIGVDAEQIALQQTVRHGQSPFAPVSRQGWLEWVFLWLCKLIILAMIGIIGTELVTRNLFGFSFQLSDEFGGYLLAALAFFSLCVCQANGYFHRVDFVQARLSELGQALSAVLFDLISLLFSVIMFWQMFLLEQGSWRSGELASTILMTPLWIPQLTLPIGAAALCISVGKSFALNLGWLAKAIRRRRGD</sequence>
<comment type="function">
    <text evidence="9">Part of the tripartite ATP-independent periplasmic (TRAP) transport system.</text>
</comment>
<evidence type="ECO:0000256" key="6">
    <source>
        <dbReference type="ARBA" id="ARBA00022989"/>
    </source>
</evidence>
<evidence type="ECO:0000256" key="5">
    <source>
        <dbReference type="ARBA" id="ARBA00022692"/>
    </source>
</evidence>
<evidence type="ECO:0000256" key="4">
    <source>
        <dbReference type="ARBA" id="ARBA00022519"/>
    </source>
</evidence>
<keyword evidence="3" id="KW-1003">Cell membrane</keyword>
<comment type="subunit">
    <text evidence="9">The complex comprises the extracytoplasmic solute receptor protein and the two transmembrane proteins.</text>
</comment>
<dbReference type="InterPro" id="IPR055348">
    <property type="entry name" value="DctQ"/>
</dbReference>
<protein>
    <recommendedName>
        <fullName evidence="9">TRAP transporter small permease protein</fullName>
    </recommendedName>
</protein>
<feature type="domain" description="Tripartite ATP-independent periplasmic transporters DctQ component" evidence="10">
    <location>
        <begin position="60"/>
        <end position="183"/>
    </location>
</feature>
<feature type="transmembrane region" description="Helical" evidence="9">
    <location>
        <begin position="166"/>
        <end position="194"/>
    </location>
</feature>
<evidence type="ECO:0000259" key="10">
    <source>
        <dbReference type="Pfam" id="PF04290"/>
    </source>
</evidence>